<reference evidence="1 2" key="1">
    <citation type="submission" date="2018-09" db="EMBL/GenBank/DDBJ databases">
        <title>Whole genome sequencing of Idiomarina andamanensis W-5T (LMG 29773T= JCM 31645T).</title>
        <authorList>
            <person name="Das S.K."/>
        </authorList>
    </citation>
    <scope>NUCLEOTIDE SEQUENCE [LARGE SCALE GENOMIC DNA]</scope>
    <source>
        <strain evidence="1 2">W-5T</strain>
    </source>
</reference>
<dbReference type="AlphaFoldDB" id="A0AA92EVW6"/>
<sequence length="182" mass="20690">MKNISFKNEYGQGMIELVLILGVLSVTLSMSISKLHDALYSQHQELDMLRSEILQLFPNKAWQRTHSDQFSRNVRPILSPLNRVTELELGLDNLFFVRSDQSPYRLARLIDGWSQGSNEALISAPQSLTLSHYLNRVGLTTILHVVGQLPISRELDRDSLILGKIDADITPYELRCEDPACR</sequence>
<evidence type="ECO:0000313" key="1">
    <source>
        <dbReference type="EMBL" id="QGT95694.1"/>
    </source>
</evidence>
<dbReference type="RefSeq" id="WP_156266977.1">
    <property type="nucleotide sequence ID" value="NZ_CP032551.1"/>
</dbReference>
<dbReference type="KEGG" id="panm:D3795_05710"/>
<organism evidence="1 2">
    <name type="scientific">Pseudidiomarina andamanensis</name>
    <dbReference type="NCBI Taxonomy" id="1940690"/>
    <lineage>
        <taxon>Bacteria</taxon>
        <taxon>Pseudomonadati</taxon>
        <taxon>Pseudomonadota</taxon>
        <taxon>Gammaproteobacteria</taxon>
        <taxon>Alteromonadales</taxon>
        <taxon>Idiomarinaceae</taxon>
        <taxon>Pseudidiomarina</taxon>
    </lineage>
</organism>
<name>A0AA92EVW6_9GAMM</name>
<proteinExistence type="predicted"/>
<accession>A0AA92EVW6</accession>
<protein>
    <submittedName>
        <fullName evidence="1">Uncharacterized protein</fullName>
    </submittedName>
</protein>
<evidence type="ECO:0000313" key="2">
    <source>
        <dbReference type="Proteomes" id="UP000427820"/>
    </source>
</evidence>
<gene>
    <name evidence="1" type="ORF">D3795_05710</name>
</gene>
<dbReference type="Proteomes" id="UP000427820">
    <property type="component" value="Chromosome"/>
</dbReference>
<dbReference type="EMBL" id="CP032551">
    <property type="protein sequence ID" value="QGT95694.1"/>
    <property type="molecule type" value="Genomic_DNA"/>
</dbReference>
<keyword evidence="2" id="KW-1185">Reference proteome</keyword>